<dbReference type="SUPFAM" id="SSF53659">
    <property type="entry name" value="Isocitrate/Isopropylmalate dehydrogenase-like"/>
    <property type="match status" value="1"/>
</dbReference>
<evidence type="ECO:0000256" key="2">
    <source>
        <dbReference type="ARBA" id="ARBA00023002"/>
    </source>
</evidence>
<keyword evidence="5" id="KW-1185">Reference proteome</keyword>
<evidence type="ECO:0000313" key="5">
    <source>
        <dbReference type="Proteomes" id="UP001589789"/>
    </source>
</evidence>
<protein>
    <submittedName>
        <fullName evidence="4">Isocitrate/isopropylmalate dehydrogenase family protein</fullName>
    </submittedName>
</protein>
<dbReference type="PANTHER" id="PTHR11835:SF34">
    <property type="entry name" value="ISOCITRATE DEHYDROGENASE [NAD] SUBUNIT ALPHA, MITOCHONDRIAL"/>
    <property type="match status" value="1"/>
</dbReference>
<sequence length="363" mass="38367">MSLSNAMHLVVLPGDGIGPEITEATVAVLEAASTRFGLGLRLDPDMAGHESLKRHGTTVRPELLDKVRAADGLVLGPMSTFDYTDESKGGINPSMFFRKNLDLFANVRPARTYPGVRHHAAAEFDLIVVRENTEGFYADRNMESGGSEILVTPDVCISLRRITRLCCERIARAAFRLAATRKKHVTAVHKANVLKIGDGIFLDECRKVAAEFPGIVLDEIIIDAMCAHVVRAPQNFDVIVTTNMFGDILSDLTAELSGSIGLGGSVNAGARYAMAQAAHGSAPDIAGQDRANPLSLILSAAQLLDWHAERLGSSAFAAASRAIEAAVAEAVAAGESTSDIGGRLGTKATGQAIVARLAEARAA</sequence>
<comment type="caution">
    <text evidence="4">The sequence shown here is derived from an EMBL/GenBank/DDBJ whole genome shotgun (WGS) entry which is preliminary data.</text>
</comment>
<reference evidence="4 5" key="1">
    <citation type="submission" date="2024-09" db="EMBL/GenBank/DDBJ databases">
        <authorList>
            <person name="Sun Q."/>
            <person name="Mori K."/>
        </authorList>
    </citation>
    <scope>NUCLEOTIDE SEQUENCE [LARGE SCALE GENOMIC DNA]</scope>
    <source>
        <strain evidence="4 5">CCM 7468</strain>
    </source>
</reference>
<feature type="domain" description="Isopropylmalate dehydrogenase-like" evidence="3">
    <location>
        <begin position="8"/>
        <end position="353"/>
    </location>
</feature>
<dbReference type="Pfam" id="PF00180">
    <property type="entry name" value="Iso_dh"/>
    <property type="match status" value="1"/>
</dbReference>
<dbReference type="InterPro" id="IPR024084">
    <property type="entry name" value="IsoPropMal-DH-like_dom"/>
</dbReference>
<dbReference type="InterPro" id="IPR019818">
    <property type="entry name" value="IsoCit/isopropylmalate_DH_CS"/>
</dbReference>
<comment type="similarity">
    <text evidence="1">Belongs to the isocitrate and isopropylmalate dehydrogenases family.</text>
</comment>
<dbReference type="PANTHER" id="PTHR11835">
    <property type="entry name" value="DECARBOXYLATING DEHYDROGENASES-ISOCITRATE, ISOPROPYLMALATE, TARTRATE"/>
    <property type="match status" value="1"/>
</dbReference>
<gene>
    <name evidence="4" type="ORF">ACFFIC_06535</name>
</gene>
<evidence type="ECO:0000256" key="1">
    <source>
        <dbReference type="ARBA" id="ARBA00007769"/>
    </source>
</evidence>
<dbReference type="PROSITE" id="PS00470">
    <property type="entry name" value="IDH_IMDH"/>
    <property type="match status" value="1"/>
</dbReference>
<organism evidence="4 5">
    <name type="scientific">Muricoccus vinaceus</name>
    <dbReference type="NCBI Taxonomy" id="424704"/>
    <lineage>
        <taxon>Bacteria</taxon>
        <taxon>Pseudomonadati</taxon>
        <taxon>Pseudomonadota</taxon>
        <taxon>Alphaproteobacteria</taxon>
        <taxon>Acetobacterales</taxon>
        <taxon>Roseomonadaceae</taxon>
        <taxon>Muricoccus</taxon>
    </lineage>
</organism>
<accession>A0ABV6IPD8</accession>
<evidence type="ECO:0000259" key="3">
    <source>
        <dbReference type="SMART" id="SM01329"/>
    </source>
</evidence>
<dbReference type="Gene3D" id="3.40.718.10">
    <property type="entry name" value="Isopropylmalate Dehydrogenase"/>
    <property type="match status" value="1"/>
</dbReference>
<dbReference type="Proteomes" id="UP001589789">
    <property type="component" value="Unassembled WGS sequence"/>
</dbReference>
<name>A0ABV6IPD8_9PROT</name>
<dbReference type="RefSeq" id="WP_377049361.1">
    <property type="nucleotide sequence ID" value="NZ_JBHLVZ010000005.1"/>
</dbReference>
<proteinExistence type="inferred from homology"/>
<evidence type="ECO:0000313" key="4">
    <source>
        <dbReference type="EMBL" id="MFC0385207.1"/>
    </source>
</evidence>
<dbReference type="SMART" id="SM01329">
    <property type="entry name" value="Iso_dh"/>
    <property type="match status" value="1"/>
</dbReference>
<dbReference type="EMBL" id="JBHLVZ010000005">
    <property type="protein sequence ID" value="MFC0385207.1"/>
    <property type="molecule type" value="Genomic_DNA"/>
</dbReference>
<keyword evidence="2" id="KW-0560">Oxidoreductase</keyword>